<organism evidence="2 3">
    <name type="scientific">Serendipita indica (strain DSM 11827)</name>
    <name type="common">Root endophyte fungus</name>
    <name type="synonym">Piriformospora indica</name>
    <dbReference type="NCBI Taxonomy" id="1109443"/>
    <lineage>
        <taxon>Eukaryota</taxon>
        <taxon>Fungi</taxon>
        <taxon>Dikarya</taxon>
        <taxon>Basidiomycota</taxon>
        <taxon>Agaricomycotina</taxon>
        <taxon>Agaricomycetes</taxon>
        <taxon>Sebacinales</taxon>
        <taxon>Serendipitaceae</taxon>
        <taxon>Serendipita</taxon>
    </lineage>
</organism>
<keyword evidence="3" id="KW-1185">Reference proteome</keyword>
<proteinExistence type="predicted"/>
<feature type="compositionally biased region" description="Basic and acidic residues" evidence="1">
    <location>
        <begin position="108"/>
        <end position="118"/>
    </location>
</feature>
<reference evidence="2 3" key="1">
    <citation type="journal article" date="2011" name="PLoS Pathog.">
        <title>Endophytic Life Strategies Decoded by Genome and Transcriptome Analyses of the Mutualistic Root Symbiont Piriformospora indica.</title>
        <authorList>
            <person name="Zuccaro A."/>
            <person name="Lahrmann U."/>
            <person name="Guldener U."/>
            <person name="Langen G."/>
            <person name="Pfiffi S."/>
            <person name="Biedenkopf D."/>
            <person name="Wong P."/>
            <person name="Samans B."/>
            <person name="Grimm C."/>
            <person name="Basiewicz M."/>
            <person name="Murat C."/>
            <person name="Martin F."/>
            <person name="Kogel K.H."/>
        </authorList>
    </citation>
    <scope>NUCLEOTIDE SEQUENCE [LARGE SCALE GENOMIC DNA]</scope>
    <source>
        <strain evidence="2 3">DSM 11827</strain>
    </source>
</reference>
<gene>
    <name evidence="2" type="ORF">PIIN_05312</name>
</gene>
<sequence length="372" mass="41364">MADLERFERVFRAEVQRKKDANEPLPSWGDVKKFVKSNQLFDEDEMGDSDFKARLKELATKIAVEAVSNDTEDKEPSNTKVAKSGSKKRKPAEDAEEEHPPAKKAKKEQKLSVKEKVGPSKSQAVIDSDEEEEPETKFKPSKPGNRKAKPVDSDSDNNSDPKPPKTPEAGSLSPPGKKGRAPAAAVVELSDSDLSVLDNNSPVKPKKTKGEPKKKRASKQTDAPKEKKSKGKGKSDVPADSNEEQVKRLKSFVVACGVRKKWAKEFEGIEDNPKKQISRLKEILEGLGMTGRLSMEKAKQIKAQREFAEELEDIKQFDARRGVAKEEKSKRPQKKHDPEPSSGDEEEVVTRSSAPKRKTNPLAFLDVQSDEE</sequence>
<evidence type="ECO:0000256" key="1">
    <source>
        <dbReference type="SAM" id="MobiDB-lite"/>
    </source>
</evidence>
<dbReference type="eggNOG" id="ENOG502S0AG">
    <property type="taxonomic scope" value="Eukaryota"/>
</dbReference>
<dbReference type="STRING" id="1109443.G4TJ79"/>
<comment type="caution">
    <text evidence="2">The sequence shown here is derived from an EMBL/GenBank/DDBJ whole genome shotgun (WGS) entry which is preliminary data.</text>
</comment>
<feature type="compositionally biased region" description="Low complexity" evidence="1">
    <location>
        <begin position="181"/>
        <end position="198"/>
    </location>
</feature>
<accession>G4TJ79</accession>
<feature type="compositionally biased region" description="Basic residues" evidence="1">
    <location>
        <begin position="204"/>
        <end position="218"/>
    </location>
</feature>
<dbReference type="InParanoid" id="G4TJ79"/>
<dbReference type="OrthoDB" id="552755at2759"/>
<evidence type="ECO:0000313" key="3">
    <source>
        <dbReference type="Proteomes" id="UP000007148"/>
    </source>
</evidence>
<protein>
    <submittedName>
        <fullName evidence="2">Uncharacterized protein</fullName>
    </submittedName>
</protein>
<evidence type="ECO:0000313" key="2">
    <source>
        <dbReference type="EMBL" id="CCA71373.1"/>
    </source>
</evidence>
<dbReference type="InterPro" id="IPR037647">
    <property type="entry name" value="HIRIP3"/>
</dbReference>
<dbReference type="Proteomes" id="UP000007148">
    <property type="component" value="Unassembled WGS sequence"/>
</dbReference>
<dbReference type="EMBL" id="CAFZ01000116">
    <property type="protein sequence ID" value="CCA71373.1"/>
    <property type="molecule type" value="Genomic_DNA"/>
</dbReference>
<dbReference type="PANTHER" id="PTHR15410">
    <property type="entry name" value="HIRA-INTERACTING PROTEIN 3"/>
    <property type="match status" value="1"/>
</dbReference>
<name>G4TJ79_SERID</name>
<feature type="compositionally biased region" description="Basic and acidic residues" evidence="1">
    <location>
        <begin position="312"/>
        <end position="339"/>
    </location>
</feature>
<dbReference type="PANTHER" id="PTHR15410:SF2">
    <property type="entry name" value="HIRA-INTERACTING PROTEIN 3"/>
    <property type="match status" value="1"/>
</dbReference>
<dbReference type="HOGENOM" id="CLU_050251_0_0_1"/>
<dbReference type="GO" id="GO:0005634">
    <property type="term" value="C:nucleus"/>
    <property type="evidence" value="ECO:0007669"/>
    <property type="project" value="TreeGrafter"/>
</dbReference>
<feature type="region of interest" description="Disordered" evidence="1">
    <location>
        <begin position="65"/>
        <end position="247"/>
    </location>
</feature>
<dbReference type="OMA" id="CGIRKIW"/>
<dbReference type="AlphaFoldDB" id="G4TJ79"/>
<feature type="region of interest" description="Disordered" evidence="1">
    <location>
        <begin position="312"/>
        <end position="372"/>
    </location>
</feature>